<accession>D7FB64</accession>
<name>D7FB64_9HYME</name>
<evidence type="ECO:0000313" key="1">
    <source>
        <dbReference type="EMBL" id="CBH26134.1"/>
    </source>
</evidence>
<gene>
    <name evidence="1" type="primary">GIPL8</name>
</gene>
<organism evidence="1">
    <name type="scientific">Chelonus inanitus</name>
    <dbReference type="NCBI Taxonomy" id="49201"/>
    <lineage>
        <taxon>Eukaryota</taxon>
        <taxon>Metazoa</taxon>
        <taxon>Ecdysozoa</taxon>
        <taxon>Arthropoda</taxon>
        <taxon>Hexapoda</taxon>
        <taxon>Insecta</taxon>
        <taxon>Pterygota</taxon>
        <taxon>Neoptera</taxon>
        <taxon>Endopterygota</taxon>
        <taxon>Hymenoptera</taxon>
        <taxon>Apocrita</taxon>
        <taxon>Ichneumonoidea</taxon>
        <taxon>Braconidae</taxon>
        <taxon>Cheloninae</taxon>
        <taxon>Chelonus</taxon>
    </lineage>
</organism>
<protein>
    <submittedName>
        <fullName evidence="1">GIP_L8_0340-like protein</fullName>
    </submittedName>
</protein>
<dbReference type="EMBL" id="FN557472">
    <property type="protein sequence ID" value="CBH26134.1"/>
    <property type="molecule type" value="mRNA"/>
</dbReference>
<reference evidence="1" key="2">
    <citation type="submission" date="2010-06" db="EMBL/GenBank/DDBJ databases">
        <title>Identification of bracovirus particle proteins and analysis of their transcript levels at the stage of virion formation.</title>
        <authorList>
            <person name="Wetterwald C."/>
            <person name="Roth T."/>
            <person name="Kaeslin M."/>
            <person name="Anaheim M."/>
            <person name="Wespi G."/>
            <person name="Heller M."/>
            <person name="Meser P."/>
            <person name="Roditi I."/>
            <person name="Pfister-Wilhelm R."/>
            <person name="Bezier A."/>
            <person name="Gyapay G."/>
            <person name="Drezen J.M."/>
            <person name="Lanzrein B."/>
        </authorList>
    </citation>
    <scope>NUCLEOTIDE SEQUENCE</scope>
    <source>
        <tissue evidence="1">Ovary</tissue>
    </source>
</reference>
<dbReference type="AlphaFoldDB" id="D7FB64"/>
<feature type="non-terminal residue" evidence="1">
    <location>
        <position position="1"/>
    </location>
</feature>
<proteinExistence type="evidence at transcript level"/>
<sequence length="62" mass="7351">SNKLQIKYNTDIVFALEIRKLMAFAYVLLTDVRAAYEELICLDYFDENKKALEDILEYFEHG</sequence>
<reference evidence="1" key="1">
    <citation type="submission" date="2009-10" db="EMBL/GenBank/DDBJ databases">
        <authorList>
            <person name="Annaheim M."/>
        </authorList>
    </citation>
    <scope>NUCLEOTIDE SEQUENCE</scope>
    <source>
        <tissue evidence="1">Ovary</tissue>
    </source>
</reference>